<reference evidence="1 2" key="1">
    <citation type="submission" date="2020-08" db="EMBL/GenBank/DDBJ databases">
        <title>Genome public.</title>
        <authorList>
            <person name="Liu C."/>
            <person name="Sun Q."/>
        </authorList>
    </citation>
    <scope>NUCLEOTIDE SEQUENCE [LARGE SCALE GENOMIC DNA]</scope>
    <source>
        <strain evidence="1 2">NSJ-26</strain>
    </source>
</reference>
<dbReference type="Proteomes" id="UP000601522">
    <property type="component" value="Unassembled WGS sequence"/>
</dbReference>
<sequence length="65" mass="7875">MEDKHIEVDFYSFVDFTGEENEKEFLEKCLKQWEISNGREISDINKLIELGTIFSEMRHRVYELD</sequence>
<dbReference type="EMBL" id="JACRTK010000002">
    <property type="protein sequence ID" value="MBC8590627.1"/>
    <property type="molecule type" value="Genomic_DNA"/>
</dbReference>
<evidence type="ECO:0000313" key="2">
    <source>
        <dbReference type="Proteomes" id="UP000601522"/>
    </source>
</evidence>
<protein>
    <submittedName>
        <fullName evidence="1">Uncharacterized protein</fullName>
    </submittedName>
</protein>
<organism evidence="1 2">
    <name type="scientific">Wansuia hejianensis</name>
    <dbReference type="NCBI Taxonomy" id="2763667"/>
    <lineage>
        <taxon>Bacteria</taxon>
        <taxon>Bacillati</taxon>
        <taxon>Bacillota</taxon>
        <taxon>Clostridia</taxon>
        <taxon>Lachnospirales</taxon>
        <taxon>Lachnospiraceae</taxon>
        <taxon>Wansuia</taxon>
    </lineage>
</organism>
<dbReference type="AlphaFoldDB" id="A0A926EZZ8"/>
<gene>
    <name evidence="1" type="ORF">H8689_05715</name>
</gene>
<dbReference type="RefSeq" id="WP_249323464.1">
    <property type="nucleotide sequence ID" value="NZ_JACRTK010000002.1"/>
</dbReference>
<comment type="caution">
    <text evidence="1">The sequence shown here is derived from an EMBL/GenBank/DDBJ whole genome shotgun (WGS) entry which is preliminary data.</text>
</comment>
<proteinExistence type="predicted"/>
<keyword evidence="2" id="KW-1185">Reference proteome</keyword>
<evidence type="ECO:0000313" key="1">
    <source>
        <dbReference type="EMBL" id="MBC8590627.1"/>
    </source>
</evidence>
<name>A0A926EZZ8_9FIRM</name>
<accession>A0A926EZZ8</accession>